<name>A0A314XYE9_PRUYE</name>
<dbReference type="EMBL" id="PJQY01002062">
    <property type="protein sequence ID" value="PQP96730.1"/>
    <property type="molecule type" value="Genomic_DNA"/>
</dbReference>
<protein>
    <submittedName>
        <fullName evidence="2">Uncharacterized protein</fullName>
    </submittedName>
</protein>
<accession>A0A314XYE9</accession>
<dbReference type="Proteomes" id="UP000250321">
    <property type="component" value="Unassembled WGS sequence"/>
</dbReference>
<comment type="caution">
    <text evidence="2">The sequence shown here is derived from an EMBL/GenBank/DDBJ whole genome shotgun (WGS) entry which is preliminary data.</text>
</comment>
<feature type="region of interest" description="Disordered" evidence="1">
    <location>
        <begin position="162"/>
        <end position="187"/>
    </location>
</feature>
<keyword evidence="3" id="KW-1185">Reference proteome</keyword>
<evidence type="ECO:0000313" key="3">
    <source>
        <dbReference type="Proteomes" id="UP000250321"/>
    </source>
</evidence>
<evidence type="ECO:0000256" key="1">
    <source>
        <dbReference type="SAM" id="MobiDB-lite"/>
    </source>
</evidence>
<dbReference type="OrthoDB" id="1736453at2759"/>
<dbReference type="PANTHER" id="PTHR46548:SF2">
    <property type="entry name" value="BAH DOMAIN-CONTAINING PROTEIN"/>
    <property type="match status" value="1"/>
</dbReference>
<reference evidence="2 3" key="1">
    <citation type="submission" date="2018-02" db="EMBL/GenBank/DDBJ databases">
        <title>Draft genome of wild Prunus yedoensis var. nudiflora.</title>
        <authorList>
            <person name="Baek S."/>
            <person name="Kim J.-H."/>
            <person name="Choi K."/>
            <person name="Kim G.-B."/>
            <person name="Cho A."/>
            <person name="Jang H."/>
            <person name="Shin C.-H."/>
            <person name="Yu H.-J."/>
            <person name="Mun J.-H."/>
        </authorList>
    </citation>
    <scope>NUCLEOTIDE SEQUENCE [LARGE SCALE GENOMIC DNA]</scope>
    <source>
        <strain evidence="3">cv. Jeju island</strain>
        <tissue evidence="2">Leaf</tissue>
    </source>
</reference>
<evidence type="ECO:0000313" key="2">
    <source>
        <dbReference type="EMBL" id="PQP96730.1"/>
    </source>
</evidence>
<dbReference type="AlphaFoldDB" id="A0A314XYE9"/>
<gene>
    <name evidence="2" type="ORF">Pyn_25280</name>
</gene>
<dbReference type="STRING" id="2094558.A0A314XYE9"/>
<dbReference type="PANTHER" id="PTHR46548">
    <property type="entry name" value="BAH AND TFIIS DOMAIN-CONTAINING PROTEIN-RELATED"/>
    <property type="match status" value="1"/>
</dbReference>
<organism evidence="2 3">
    <name type="scientific">Prunus yedoensis var. nudiflora</name>
    <dbReference type="NCBI Taxonomy" id="2094558"/>
    <lineage>
        <taxon>Eukaryota</taxon>
        <taxon>Viridiplantae</taxon>
        <taxon>Streptophyta</taxon>
        <taxon>Embryophyta</taxon>
        <taxon>Tracheophyta</taxon>
        <taxon>Spermatophyta</taxon>
        <taxon>Magnoliopsida</taxon>
        <taxon>eudicotyledons</taxon>
        <taxon>Gunneridae</taxon>
        <taxon>Pentapetalae</taxon>
        <taxon>rosids</taxon>
        <taxon>fabids</taxon>
        <taxon>Rosales</taxon>
        <taxon>Rosaceae</taxon>
        <taxon>Amygdaloideae</taxon>
        <taxon>Amygdaleae</taxon>
        <taxon>Prunus</taxon>
    </lineage>
</organism>
<proteinExistence type="predicted"/>
<sequence length="465" mass="49317">MEERQVSSVNASGSDAAVKLDFDLNEGFPVDEGSQPEFVKAGDPGTSSSFHFPCPLPFQISSMSGSFPASVTVVAPAKGSFVPPENPMRSKVNLDGKALQLPAHSDLQNPERIWKHHSVQSIHLLVILLPANKSALHWTLTNVPDQRVYEEVVSQISAHVMGSKSGSRDRGAGGLDLDLNRVDESPDIGPLSASSSCRLEMHPLASRSSLSVGLSNGGVNDSRDFDLNNGPGLDEVATDTAPCTQHLKSSVSLRTPVSGLRINSPDFGNFSAWIPPGNSYPAITVPSVFPSRVLSSSTAVPFPPATTFQYPGFPFETNFPLSSSSFSGSTAYVDSSSGGPLCLPTIPSQLVGPGGVVPSPYTRPYMMSFPGGSSNVSLDGRKWGSQGLDLNAGPGAAETERRDERLTSGLRQLSVPSSQAQVEEPFKLFQVGGTLKRKEPDSGLDAVDRISYKHLHGSRIMAQCG</sequence>